<dbReference type="KEGG" id="aprc:113874762"/>
<sequence>MCSSASHSEYLLVIIYSCQGKIAFCKSATWVELFGATRSYCDIVFKNNYLYALAQDRSVEGWDICQHVPRKILDVKPTMEIDEELETEFSRDLYSIKSYLVKSEGEMLLVIRYIGNFVNDDGAAVDEGYLLSSMDIHPLLCPYQTKHFSVYKFDFRKIKWEKVRSLPDQVLCLGANESMSISVRAFSGCQPNSIYFTDDRWFEMNLDYLYGGHYWACFNLLDRTFNHFSPSAYKLDPPPIWVIPTPDSYHDMLTM</sequence>
<evidence type="ECO:0000313" key="2">
    <source>
        <dbReference type="Proteomes" id="UP000694853"/>
    </source>
</evidence>
<keyword evidence="2" id="KW-1185">Reference proteome</keyword>
<feature type="domain" description="KIB1-4 beta-propeller" evidence="1">
    <location>
        <begin position="3"/>
        <end position="204"/>
    </location>
</feature>
<organism evidence="2 3">
    <name type="scientific">Abrus precatorius</name>
    <name type="common">Indian licorice</name>
    <name type="synonym">Glycine abrus</name>
    <dbReference type="NCBI Taxonomy" id="3816"/>
    <lineage>
        <taxon>Eukaryota</taxon>
        <taxon>Viridiplantae</taxon>
        <taxon>Streptophyta</taxon>
        <taxon>Embryophyta</taxon>
        <taxon>Tracheophyta</taxon>
        <taxon>Spermatophyta</taxon>
        <taxon>Magnoliopsida</taxon>
        <taxon>eudicotyledons</taxon>
        <taxon>Gunneridae</taxon>
        <taxon>Pentapetalae</taxon>
        <taxon>rosids</taxon>
        <taxon>fabids</taxon>
        <taxon>Fabales</taxon>
        <taxon>Fabaceae</taxon>
        <taxon>Papilionoideae</taxon>
        <taxon>50 kb inversion clade</taxon>
        <taxon>NPAAA clade</taxon>
        <taxon>indigoferoid/millettioid clade</taxon>
        <taxon>Abreae</taxon>
        <taxon>Abrus</taxon>
    </lineage>
</organism>
<dbReference type="AlphaFoldDB" id="A0A8B8MME0"/>
<evidence type="ECO:0000259" key="1">
    <source>
        <dbReference type="Pfam" id="PF03478"/>
    </source>
</evidence>
<dbReference type="GeneID" id="113874762"/>
<accession>A0A8B8MME0</accession>
<dbReference type="Pfam" id="PF03478">
    <property type="entry name" value="Beta-prop_KIB1-4"/>
    <property type="match status" value="1"/>
</dbReference>
<proteinExistence type="predicted"/>
<evidence type="ECO:0000313" key="3">
    <source>
        <dbReference type="RefSeq" id="XP_027368777.1"/>
    </source>
</evidence>
<dbReference type="InterPro" id="IPR005174">
    <property type="entry name" value="KIB1-4_b-propeller"/>
</dbReference>
<protein>
    <submittedName>
        <fullName evidence="3">F-box protein At2g26160-like</fullName>
    </submittedName>
</protein>
<reference evidence="3" key="2">
    <citation type="submission" date="2025-08" db="UniProtKB">
        <authorList>
            <consortium name="RefSeq"/>
        </authorList>
    </citation>
    <scope>IDENTIFICATION</scope>
    <source>
        <tissue evidence="3">Young leaves</tissue>
    </source>
</reference>
<dbReference type="InterPro" id="IPR050942">
    <property type="entry name" value="F-box_BR-signaling"/>
</dbReference>
<dbReference type="OrthoDB" id="642536at2759"/>
<reference evidence="2" key="1">
    <citation type="journal article" date="2019" name="Toxins">
        <title>Detection of Abrin-Like and Prepropulchellin-Like Toxin Genes and Transcripts Using Whole Genome Sequencing and Full-Length Transcript Sequencing of Abrus precatorius.</title>
        <authorList>
            <person name="Hovde B.T."/>
            <person name="Daligault H.E."/>
            <person name="Hanschen E.R."/>
            <person name="Kunde Y.A."/>
            <person name="Johnson M.B."/>
            <person name="Starkenburg S.R."/>
            <person name="Johnson S.L."/>
        </authorList>
    </citation>
    <scope>NUCLEOTIDE SEQUENCE [LARGE SCALE GENOMIC DNA]</scope>
</reference>
<gene>
    <name evidence="3" type="primary">LOC113874762</name>
</gene>
<dbReference type="PANTHER" id="PTHR44259">
    <property type="entry name" value="OS07G0183000 PROTEIN-RELATED"/>
    <property type="match status" value="1"/>
</dbReference>
<name>A0A8B8MME0_ABRPR</name>
<dbReference type="RefSeq" id="XP_027368777.1">
    <property type="nucleotide sequence ID" value="XM_027512976.1"/>
</dbReference>
<dbReference type="Proteomes" id="UP000694853">
    <property type="component" value="Unplaced"/>
</dbReference>